<evidence type="ECO:0000313" key="4">
    <source>
        <dbReference type="Proteomes" id="UP000575241"/>
    </source>
</evidence>
<accession>A0A7W7K122</accession>
<name>A0A7W7K122_9SPHN</name>
<keyword evidence="4" id="KW-1185">Reference proteome</keyword>
<feature type="signal peptide" evidence="2">
    <location>
        <begin position="1"/>
        <end position="24"/>
    </location>
</feature>
<evidence type="ECO:0000256" key="1">
    <source>
        <dbReference type="SAM" id="MobiDB-lite"/>
    </source>
</evidence>
<sequence length="104" mass="10337">MNNRSLPRSIALLAACASTAPALATELPQSTACTAPPRAAEKRSAASHASLLDEARRTGAGNFLGRGLIPTAPGDARAGKPSAKAAPAAAPASRPGTCPPSPER</sequence>
<feature type="compositionally biased region" description="Low complexity" evidence="1">
    <location>
        <begin position="79"/>
        <end position="96"/>
    </location>
</feature>
<evidence type="ECO:0000256" key="2">
    <source>
        <dbReference type="SAM" id="SignalP"/>
    </source>
</evidence>
<keyword evidence="2" id="KW-0732">Signal</keyword>
<dbReference type="EMBL" id="JACHLN010000002">
    <property type="protein sequence ID" value="MBB4838737.1"/>
    <property type="molecule type" value="Genomic_DNA"/>
</dbReference>
<evidence type="ECO:0000313" key="3">
    <source>
        <dbReference type="EMBL" id="MBB4838737.1"/>
    </source>
</evidence>
<comment type="caution">
    <text evidence="3">The sequence shown here is derived from an EMBL/GenBank/DDBJ whole genome shotgun (WGS) entry which is preliminary data.</text>
</comment>
<dbReference type="AlphaFoldDB" id="A0A7W7K122"/>
<feature type="region of interest" description="Disordered" evidence="1">
    <location>
        <begin position="26"/>
        <end position="104"/>
    </location>
</feature>
<dbReference type="RefSeq" id="WP_184165720.1">
    <property type="nucleotide sequence ID" value="NZ_JACHLN010000002.1"/>
</dbReference>
<reference evidence="3 4" key="1">
    <citation type="submission" date="2020-08" db="EMBL/GenBank/DDBJ databases">
        <title>Functional genomics of gut bacteria from endangered species of beetles.</title>
        <authorList>
            <person name="Carlos-Shanley C."/>
        </authorList>
    </citation>
    <scope>NUCLEOTIDE SEQUENCE [LARGE SCALE GENOMIC DNA]</scope>
    <source>
        <strain evidence="3 4">S00224</strain>
    </source>
</reference>
<protein>
    <submittedName>
        <fullName evidence="3">Uncharacterized protein</fullName>
    </submittedName>
</protein>
<organism evidence="3 4">
    <name type="scientific">Sphingomonas kyeonggiensis</name>
    <dbReference type="NCBI Taxonomy" id="1268553"/>
    <lineage>
        <taxon>Bacteria</taxon>
        <taxon>Pseudomonadati</taxon>
        <taxon>Pseudomonadota</taxon>
        <taxon>Alphaproteobacteria</taxon>
        <taxon>Sphingomonadales</taxon>
        <taxon>Sphingomonadaceae</taxon>
        <taxon>Sphingomonas</taxon>
    </lineage>
</organism>
<proteinExistence type="predicted"/>
<gene>
    <name evidence="3" type="ORF">HNP52_001806</name>
</gene>
<feature type="chain" id="PRO_5031238568" evidence="2">
    <location>
        <begin position="25"/>
        <end position="104"/>
    </location>
</feature>
<dbReference type="Proteomes" id="UP000575241">
    <property type="component" value="Unassembled WGS sequence"/>
</dbReference>